<evidence type="ECO:0000256" key="2">
    <source>
        <dbReference type="ARBA" id="ARBA00022729"/>
    </source>
</evidence>
<dbReference type="PANTHER" id="PTHR45842:SF12">
    <property type="entry name" value="KEKKON 5, ISOFORM A"/>
    <property type="match status" value="1"/>
</dbReference>
<evidence type="ECO:0000256" key="5">
    <source>
        <dbReference type="SAM" id="MobiDB-lite"/>
    </source>
</evidence>
<dbReference type="InterPro" id="IPR001611">
    <property type="entry name" value="Leu-rich_rpt"/>
</dbReference>
<dbReference type="SMART" id="SM00369">
    <property type="entry name" value="LRR_TYP"/>
    <property type="match status" value="9"/>
</dbReference>
<dbReference type="Pfam" id="PF13855">
    <property type="entry name" value="LRR_8"/>
    <property type="match status" value="3"/>
</dbReference>
<dbReference type="RefSeq" id="XP_032806635.1">
    <property type="nucleotide sequence ID" value="XM_032950744.1"/>
</dbReference>
<name>A0AAJ7SW32_PETMA</name>
<feature type="compositionally biased region" description="Polar residues" evidence="5">
    <location>
        <begin position="378"/>
        <end position="392"/>
    </location>
</feature>
<feature type="chain" id="PRO_5042507772" evidence="7">
    <location>
        <begin position="31"/>
        <end position="660"/>
    </location>
</feature>
<evidence type="ECO:0000313" key="8">
    <source>
        <dbReference type="Proteomes" id="UP001318040"/>
    </source>
</evidence>
<evidence type="ECO:0000256" key="1">
    <source>
        <dbReference type="ARBA" id="ARBA00022614"/>
    </source>
</evidence>
<dbReference type="PANTHER" id="PTHR45842">
    <property type="entry name" value="SYNAPTIC ADHESION-LIKE MOLECULE SALM"/>
    <property type="match status" value="1"/>
</dbReference>
<dbReference type="Proteomes" id="UP001318040">
    <property type="component" value="Chromosome 9"/>
</dbReference>
<dbReference type="GeneID" id="116940643"/>
<evidence type="ECO:0000313" key="9">
    <source>
        <dbReference type="RefSeq" id="XP_032806635.1"/>
    </source>
</evidence>
<sequence>MGLRVFRLWIGPFAVLARSLLLITLHSGECACPRICRCEGKFVYCESMALREIPMNITTGSLGLSLRYNSLKSLPENHFSGLKQLTWLYLDHNHIQLVAEGAFVGARRLKELTLSSNKLIRLPNATFHPLVNMRSLDISFNQLQMLEAGQFRGLRKLQYLHMRSNQLRTVPVRIFQDCRSIELLDLGYNRLRVLARNAFTGLGRLTELHLEHNQFAKLNLAHFPRLISLRTLYLQWNRISVLMQGMAWTWSSLQTLDLSGNEIQLIGPGFFQGLSKLHNLRLDSNRLAAVSSETMSAWTGLSSLNLAGNSWQCNQNICSIAIWLNSFQGTQEGVMRCGSPQNFLGQSIIDVAFKDGICRTSTVSAAEIPKVSTTITLPQTNRAANNEPGNTKTTISTPIPTSASPLPSQSWETGSDSEHTSLYKILAGSVALVLSVLVMLLVVYVTWKRYPASLGEQLQPQGSLAGQEQREQHQQHQTLQGRRGRRPARKIEGKATRQHDGAILAQEYYVDYKPSNSEAGDLLGNGNAAFMMQSMGNRDCQLPLAPNPPTVFGYSEPPPVPARQRAVRFCDVHQQFELQERTQPSLPPPPLPLPPQPKHLQGRHHSQNPQVHGGSQRQEGLDFGTSTSQQHGFPHQHVGIATVMPPLVPQHYSPEKLPYR</sequence>
<feature type="region of interest" description="Disordered" evidence="5">
    <location>
        <begin position="579"/>
        <end position="635"/>
    </location>
</feature>
<organism evidence="8 9">
    <name type="scientific">Petromyzon marinus</name>
    <name type="common">Sea lamprey</name>
    <dbReference type="NCBI Taxonomy" id="7757"/>
    <lineage>
        <taxon>Eukaryota</taxon>
        <taxon>Metazoa</taxon>
        <taxon>Chordata</taxon>
        <taxon>Craniata</taxon>
        <taxon>Vertebrata</taxon>
        <taxon>Cyclostomata</taxon>
        <taxon>Hyperoartia</taxon>
        <taxon>Petromyzontiformes</taxon>
        <taxon>Petromyzontidae</taxon>
        <taxon>Petromyzon</taxon>
    </lineage>
</organism>
<dbReference type="Gene3D" id="3.80.10.10">
    <property type="entry name" value="Ribonuclease Inhibitor"/>
    <property type="match status" value="1"/>
</dbReference>
<feature type="compositionally biased region" description="Polar residues" evidence="5">
    <location>
        <begin position="607"/>
        <end position="631"/>
    </location>
</feature>
<feature type="region of interest" description="Disordered" evidence="5">
    <location>
        <begin position="378"/>
        <end position="414"/>
    </location>
</feature>
<keyword evidence="3" id="KW-0677">Repeat</keyword>
<protein>
    <submittedName>
        <fullName evidence="9">Leucine-rich repeat transmembrane neuronal protein 3-like</fullName>
    </submittedName>
</protein>
<dbReference type="SUPFAM" id="SSF52058">
    <property type="entry name" value="L domain-like"/>
    <property type="match status" value="1"/>
</dbReference>
<evidence type="ECO:0000256" key="6">
    <source>
        <dbReference type="SAM" id="Phobius"/>
    </source>
</evidence>
<dbReference type="InterPro" id="IPR050467">
    <property type="entry name" value="LRFN"/>
</dbReference>
<dbReference type="KEGG" id="pmrn:116940643"/>
<keyword evidence="8" id="KW-1185">Reference proteome</keyword>
<feature type="transmembrane region" description="Helical" evidence="6">
    <location>
        <begin position="425"/>
        <end position="447"/>
    </location>
</feature>
<reference evidence="9" key="1">
    <citation type="submission" date="2025-08" db="UniProtKB">
        <authorList>
            <consortium name="RefSeq"/>
        </authorList>
    </citation>
    <scope>IDENTIFICATION</scope>
    <source>
        <tissue evidence="9">Sperm</tissue>
    </source>
</reference>
<keyword evidence="6" id="KW-1133">Transmembrane helix</keyword>
<keyword evidence="4" id="KW-0325">Glycoprotein</keyword>
<accession>A0AAJ7SW32</accession>
<keyword evidence="6" id="KW-0812">Transmembrane</keyword>
<evidence type="ECO:0000256" key="4">
    <source>
        <dbReference type="ARBA" id="ARBA00023180"/>
    </source>
</evidence>
<dbReference type="PROSITE" id="PS51450">
    <property type="entry name" value="LRR"/>
    <property type="match status" value="2"/>
</dbReference>
<gene>
    <name evidence="9" type="primary">LOC116940643</name>
</gene>
<feature type="compositionally biased region" description="Low complexity" evidence="5">
    <location>
        <begin position="393"/>
        <end position="408"/>
    </location>
</feature>
<dbReference type="FunFam" id="3.80.10.10:FF:000770">
    <property type="entry name" value="Uncharacterized protein"/>
    <property type="match status" value="1"/>
</dbReference>
<dbReference type="AlphaFoldDB" id="A0AAJ7SW32"/>
<feature type="compositionally biased region" description="Pro residues" evidence="5">
    <location>
        <begin position="585"/>
        <end position="597"/>
    </location>
</feature>
<feature type="signal peptide" evidence="7">
    <location>
        <begin position="1"/>
        <end position="30"/>
    </location>
</feature>
<evidence type="ECO:0000256" key="3">
    <source>
        <dbReference type="ARBA" id="ARBA00022737"/>
    </source>
</evidence>
<feature type="region of interest" description="Disordered" evidence="5">
    <location>
        <begin position="461"/>
        <end position="497"/>
    </location>
</feature>
<dbReference type="InterPro" id="IPR003591">
    <property type="entry name" value="Leu-rich_rpt_typical-subtyp"/>
</dbReference>
<evidence type="ECO:0000256" key="7">
    <source>
        <dbReference type="SAM" id="SignalP"/>
    </source>
</evidence>
<dbReference type="InterPro" id="IPR032675">
    <property type="entry name" value="LRR_dom_sf"/>
</dbReference>
<proteinExistence type="predicted"/>
<keyword evidence="6" id="KW-0472">Membrane</keyword>
<keyword evidence="2 7" id="KW-0732">Signal</keyword>
<keyword evidence="1" id="KW-0433">Leucine-rich repeat</keyword>